<dbReference type="PANTHER" id="PTHR43020:SF2">
    <property type="entry name" value="MITOCHONDRIAL TRNA METHYLTHIOTRANSFERASE CDK5RAP1"/>
    <property type="match status" value="1"/>
</dbReference>
<dbReference type="PROSITE" id="PS51449">
    <property type="entry name" value="MTTASE_N"/>
    <property type="match status" value="1"/>
</dbReference>
<dbReference type="InterPro" id="IPR005839">
    <property type="entry name" value="Methylthiotransferase"/>
</dbReference>
<dbReference type="InterPro" id="IPR006638">
    <property type="entry name" value="Elp3/MiaA/NifB-like_rSAM"/>
</dbReference>
<dbReference type="GO" id="GO:0005829">
    <property type="term" value="C:cytosol"/>
    <property type="evidence" value="ECO:0007669"/>
    <property type="project" value="TreeGrafter"/>
</dbReference>
<dbReference type="SFLD" id="SFLDG01082">
    <property type="entry name" value="B12-binding_domain_containing"/>
    <property type="match status" value="1"/>
</dbReference>
<dbReference type="InterPro" id="IPR013848">
    <property type="entry name" value="Methylthiotransferase_N"/>
</dbReference>
<evidence type="ECO:0000313" key="16">
    <source>
        <dbReference type="EMBL" id="HEC79528.1"/>
    </source>
</evidence>
<comment type="cofactor">
    <cofactor evidence="1">
        <name>[4Fe-4S] cluster</name>
        <dbReference type="ChEBI" id="CHEBI:49883"/>
    </cofactor>
</comment>
<feature type="domain" description="TRAM" evidence="13">
    <location>
        <begin position="368"/>
        <end position="427"/>
    </location>
</feature>
<evidence type="ECO:0000259" key="14">
    <source>
        <dbReference type="PROSITE" id="PS51449"/>
    </source>
</evidence>
<dbReference type="AlphaFoldDB" id="A0A9C9K0X2"/>
<dbReference type="Pfam" id="PF00919">
    <property type="entry name" value="UPF0004"/>
    <property type="match status" value="1"/>
</dbReference>
<accession>A0A9C9K0X2</accession>
<keyword evidence="3" id="KW-0004">4Fe-4S</keyword>
<dbReference type="InterPro" id="IPR023404">
    <property type="entry name" value="rSAM_horseshoe"/>
</dbReference>
<evidence type="ECO:0000256" key="5">
    <source>
        <dbReference type="ARBA" id="ARBA00022691"/>
    </source>
</evidence>
<keyword evidence="7" id="KW-0408">Iron</keyword>
<dbReference type="GO" id="GO:0046872">
    <property type="term" value="F:metal ion binding"/>
    <property type="evidence" value="ECO:0007669"/>
    <property type="project" value="UniProtKB-KW"/>
</dbReference>
<organism evidence="16 17">
    <name type="scientific">candidate division WOR-3 bacterium</name>
    <dbReference type="NCBI Taxonomy" id="2052148"/>
    <lineage>
        <taxon>Bacteria</taxon>
        <taxon>Bacteria division WOR-3</taxon>
    </lineage>
</organism>
<dbReference type="InterPro" id="IPR058240">
    <property type="entry name" value="rSAM_sf"/>
</dbReference>
<dbReference type="FunFam" id="3.80.30.20:FF:000001">
    <property type="entry name" value="tRNA-2-methylthio-N(6)-dimethylallyladenosine synthase 2"/>
    <property type="match status" value="1"/>
</dbReference>
<keyword evidence="5" id="KW-0949">S-adenosyl-L-methionine</keyword>
<dbReference type="Pfam" id="PF04055">
    <property type="entry name" value="Radical_SAM"/>
    <property type="match status" value="1"/>
</dbReference>
<evidence type="ECO:0000256" key="4">
    <source>
        <dbReference type="ARBA" id="ARBA00022679"/>
    </source>
</evidence>
<comment type="caution">
    <text evidence="16">The sequence shown here is derived from an EMBL/GenBank/DDBJ whole genome shotgun (WGS) entry which is preliminary data.</text>
</comment>
<keyword evidence="8" id="KW-0411">Iron-sulfur</keyword>
<dbReference type="InterPro" id="IPR006463">
    <property type="entry name" value="MiaB_methiolase"/>
</dbReference>
<dbReference type="InterPro" id="IPR038135">
    <property type="entry name" value="Methylthiotransferase_N_sf"/>
</dbReference>
<evidence type="ECO:0000259" key="13">
    <source>
        <dbReference type="PROSITE" id="PS50926"/>
    </source>
</evidence>
<dbReference type="EC" id="2.8.4.3" evidence="9"/>
<dbReference type="SFLD" id="SFLDG01061">
    <property type="entry name" value="methylthiotransferase"/>
    <property type="match status" value="1"/>
</dbReference>
<feature type="domain" description="MTTase N-terminal" evidence="14">
    <location>
        <begin position="3"/>
        <end position="118"/>
    </location>
</feature>
<dbReference type="PANTHER" id="PTHR43020">
    <property type="entry name" value="CDK5 REGULATORY SUBUNIT-ASSOCIATED PROTEIN 1"/>
    <property type="match status" value="1"/>
</dbReference>
<feature type="domain" description="Radical SAM core" evidence="15">
    <location>
        <begin position="139"/>
        <end position="365"/>
    </location>
</feature>
<dbReference type="Gene3D" id="3.80.30.20">
    <property type="entry name" value="tm_1862 like domain"/>
    <property type="match status" value="1"/>
</dbReference>
<name>A0A9C9K0X2_UNCW3</name>
<dbReference type="InterPro" id="IPR007197">
    <property type="entry name" value="rSAM"/>
</dbReference>
<evidence type="ECO:0000256" key="12">
    <source>
        <dbReference type="ARBA" id="ARBA00081141"/>
    </source>
</evidence>
<dbReference type="InterPro" id="IPR002792">
    <property type="entry name" value="TRAM_dom"/>
</dbReference>
<dbReference type="PROSITE" id="PS01278">
    <property type="entry name" value="MTTASE_RADICAL"/>
    <property type="match status" value="1"/>
</dbReference>
<dbReference type="FunFam" id="3.40.50.12160:FF:000003">
    <property type="entry name" value="CDK5 regulatory subunit-associated protein 1"/>
    <property type="match status" value="1"/>
</dbReference>
<dbReference type="SUPFAM" id="SSF102114">
    <property type="entry name" value="Radical SAM enzymes"/>
    <property type="match status" value="1"/>
</dbReference>
<evidence type="ECO:0000256" key="9">
    <source>
        <dbReference type="ARBA" id="ARBA00033765"/>
    </source>
</evidence>
<evidence type="ECO:0000256" key="11">
    <source>
        <dbReference type="ARBA" id="ARBA00080698"/>
    </source>
</evidence>
<dbReference type="SFLD" id="SFLDF00273">
    <property type="entry name" value="(dimethylallyl)adenosine_tRNA"/>
    <property type="match status" value="1"/>
</dbReference>
<evidence type="ECO:0000256" key="10">
    <source>
        <dbReference type="ARBA" id="ARBA00068570"/>
    </source>
</evidence>
<dbReference type="SMART" id="SM00729">
    <property type="entry name" value="Elp3"/>
    <property type="match status" value="1"/>
</dbReference>
<dbReference type="CDD" id="cd01335">
    <property type="entry name" value="Radical_SAM"/>
    <property type="match status" value="1"/>
</dbReference>
<comment type="function">
    <text evidence="2">Catalyzes the methylthiolation of N6-(dimethylallyl)adenosine (i(6)A), leading to the formation of 2-methylthio-N6-(dimethylallyl)adenosine (ms(2)i(6)A) at position 37 in tRNAs that read codons beginning with uridine.</text>
</comment>
<reference evidence="16" key="1">
    <citation type="journal article" date="2020" name="mSystems">
        <title>Genome- and Community-Level Interaction Insights into Carbon Utilization and Element Cycling Functions of Hydrothermarchaeota in Hydrothermal Sediment.</title>
        <authorList>
            <person name="Zhou Z."/>
            <person name="Liu Y."/>
            <person name="Xu W."/>
            <person name="Pan J."/>
            <person name="Luo Z.H."/>
            <person name="Li M."/>
        </authorList>
    </citation>
    <scope>NUCLEOTIDE SEQUENCE</scope>
    <source>
        <strain evidence="16">HyVt-388</strain>
    </source>
</reference>
<dbReference type="InterPro" id="IPR020612">
    <property type="entry name" value="Methylthiotransferase_CS"/>
</dbReference>
<evidence type="ECO:0000256" key="1">
    <source>
        <dbReference type="ARBA" id="ARBA00001966"/>
    </source>
</evidence>
<dbReference type="NCBIfam" id="TIGR01574">
    <property type="entry name" value="miaB-methiolase"/>
    <property type="match status" value="1"/>
</dbReference>
<dbReference type="NCBIfam" id="TIGR00089">
    <property type="entry name" value="MiaB/RimO family radical SAM methylthiotransferase"/>
    <property type="match status" value="1"/>
</dbReference>
<dbReference type="Proteomes" id="UP000885826">
    <property type="component" value="Unassembled WGS sequence"/>
</dbReference>
<dbReference type="SFLD" id="SFLDS00029">
    <property type="entry name" value="Radical_SAM"/>
    <property type="match status" value="1"/>
</dbReference>
<gene>
    <name evidence="16" type="primary">miaB</name>
    <name evidence="16" type="ORF">ENI34_10400</name>
</gene>
<sequence length="427" mass="48836">MAKKFYIRTFGCQMNKNDSSIITKILEDRGYTRTEEIPLADILLVNTCSVREHAENRALGYISTLKRWRNEKKRVLGVVGCMAKRLAGRITAQLPFVDLVIGPDSYRNLPDYIEDVIESCTRIIETSDSDETYCGIYPRSPAVCDFVSIMRGCNNYCSYCIVPYVRGRVRSRPPDDIISEIKHLIAKGVKDITLLGQNVNAYYFDGATFAVLLQKAAQIPGLTRLRFLTSHPKDFNDEMIDTVKKYENICEWFHLPLQSGCNRILELMNRGYTKEEFVELVTKIRHCIPEATITTDVIVGFPTETEEEFMETLALLDELKFDDAYMYRYSPRPGTRACRLTPLPEDIIKSRLKKLIEFQNKIMLDKIKAMVGHTYEVLFEAKSEYGGTRGKTRGNRDVVVEETIEPGEIRKVLICEVRGRTPIGKTA</sequence>
<dbReference type="GO" id="GO:0051539">
    <property type="term" value="F:4 iron, 4 sulfur cluster binding"/>
    <property type="evidence" value="ECO:0007669"/>
    <property type="project" value="UniProtKB-KW"/>
</dbReference>
<keyword evidence="6" id="KW-0479">Metal-binding</keyword>
<evidence type="ECO:0000256" key="8">
    <source>
        <dbReference type="ARBA" id="ARBA00023014"/>
    </source>
</evidence>
<dbReference type="PROSITE" id="PS51918">
    <property type="entry name" value="RADICAL_SAM"/>
    <property type="match status" value="1"/>
</dbReference>
<evidence type="ECO:0000313" key="17">
    <source>
        <dbReference type="Proteomes" id="UP000885826"/>
    </source>
</evidence>
<evidence type="ECO:0000256" key="6">
    <source>
        <dbReference type="ARBA" id="ARBA00022723"/>
    </source>
</evidence>
<dbReference type="Gene3D" id="3.40.50.12160">
    <property type="entry name" value="Methylthiotransferase, N-terminal domain"/>
    <property type="match status" value="1"/>
</dbReference>
<protein>
    <recommendedName>
        <fullName evidence="10">tRNA-2-methylthio-N(6)-dimethylallyladenosine synthase</fullName>
        <ecNumber evidence="9">2.8.4.3</ecNumber>
    </recommendedName>
    <alternativeName>
        <fullName evidence="12">(Dimethylallyl)adenosine tRNA methylthiotransferase MiaB</fullName>
    </alternativeName>
    <alternativeName>
        <fullName evidence="11">tRNA-i(6)A37 methylthiotransferase</fullName>
    </alternativeName>
</protein>
<evidence type="ECO:0000256" key="2">
    <source>
        <dbReference type="ARBA" id="ARBA00003234"/>
    </source>
</evidence>
<dbReference type="PROSITE" id="PS50926">
    <property type="entry name" value="TRAM"/>
    <property type="match status" value="1"/>
</dbReference>
<dbReference type="EMBL" id="DRIG01000107">
    <property type="protein sequence ID" value="HEC79528.1"/>
    <property type="molecule type" value="Genomic_DNA"/>
</dbReference>
<dbReference type="GO" id="GO:0035597">
    <property type="term" value="F:tRNA-2-methylthio-N(6)-dimethylallyladenosine(37) synthase activity"/>
    <property type="evidence" value="ECO:0007669"/>
    <property type="project" value="UniProtKB-EC"/>
</dbReference>
<evidence type="ECO:0000256" key="7">
    <source>
        <dbReference type="ARBA" id="ARBA00023004"/>
    </source>
</evidence>
<dbReference type="Pfam" id="PF01938">
    <property type="entry name" value="TRAM"/>
    <property type="match status" value="1"/>
</dbReference>
<evidence type="ECO:0000256" key="3">
    <source>
        <dbReference type="ARBA" id="ARBA00022485"/>
    </source>
</evidence>
<proteinExistence type="predicted"/>
<keyword evidence="4 16" id="KW-0808">Transferase</keyword>
<evidence type="ECO:0000259" key="15">
    <source>
        <dbReference type="PROSITE" id="PS51918"/>
    </source>
</evidence>